<dbReference type="EMBL" id="MT144923">
    <property type="protein sequence ID" value="QJI01431.1"/>
    <property type="molecule type" value="Genomic_DNA"/>
</dbReference>
<gene>
    <name evidence="3" type="ORF">MM415A00172_0041</name>
    <name evidence="2" type="ORF">MM415B00296_0037</name>
    <name evidence="1" type="ORF">TM448A00615_0016</name>
    <name evidence="4" type="ORF">TM448B02541_0003</name>
</gene>
<evidence type="ECO:0000313" key="2">
    <source>
        <dbReference type="EMBL" id="QJA67131.1"/>
    </source>
</evidence>
<dbReference type="AlphaFoldDB" id="A0A6H1ZIN4"/>
<evidence type="ECO:0000313" key="4">
    <source>
        <dbReference type="EMBL" id="QJI01431.1"/>
    </source>
</evidence>
<protein>
    <submittedName>
        <fullName evidence="1">Uncharacterized protein</fullName>
    </submittedName>
</protein>
<proteinExistence type="predicted"/>
<dbReference type="EMBL" id="MT144034">
    <property type="protein sequence ID" value="QJA47177.1"/>
    <property type="molecule type" value="Genomic_DNA"/>
</dbReference>
<reference evidence="1" key="1">
    <citation type="submission" date="2020-03" db="EMBL/GenBank/DDBJ databases">
        <title>The deep terrestrial virosphere.</title>
        <authorList>
            <person name="Holmfeldt K."/>
            <person name="Nilsson E."/>
            <person name="Simone D."/>
            <person name="Lopez-Fernandez M."/>
            <person name="Wu X."/>
            <person name="de Brujin I."/>
            <person name="Lundin D."/>
            <person name="Andersson A."/>
            <person name="Bertilsson S."/>
            <person name="Dopson M."/>
        </authorList>
    </citation>
    <scope>NUCLEOTIDE SEQUENCE</scope>
    <source>
        <strain evidence="3">MM415A00172</strain>
        <strain evidence="2">MM415B00296</strain>
        <strain evidence="1">TM448A00615</strain>
        <strain evidence="4">TM448B02541</strain>
    </source>
</reference>
<dbReference type="EMBL" id="MT142533">
    <property type="protein sequence ID" value="QJA84697.1"/>
    <property type="molecule type" value="Genomic_DNA"/>
</dbReference>
<dbReference type="EMBL" id="MT141566">
    <property type="protein sequence ID" value="QJA67131.1"/>
    <property type="molecule type" value="Genomic_DNA"/>
</dbReference>
<evidence type="ECO:0000313" key="3">
    <source>
        <dbReference type="EMBL" id="QJA84697.1"/>
    </source>
</evidence>
<name>A0A6H1ZIN4_9ZZZZ</name>
<sequence>MVTTASKYFNGERGPDLRFNPPSKPRTFKVAKLWDIHHEICRRAALGETNVSIADALGVSSAMVSYTRNSKIAVDHIGILRGAMDADTIDIGQQIQKFAPVALRLLEDIVKGEGPGANASIGIRARYADRHLDRAGYSPVKRIAAISTTLTREDIEIIKNRARQSALDAGVISAEIIEVEVVSE</sequence>
<accession>A0A6H1ZIN4</accession>
<evidence type="ECO:0000313" key="1">
    <source>
        <dbReference type="EMBL" id="QJA47177.1"/>
    </source>
</evidence>
<organism evidence="1">
    <name type="scientific">viral metagenome</name>
    <dbReference type="NCBI Taxonomy" id="1070528"/>
    <lineage>
        <taxon>unclassified sequences</taxon>
        <taxon>metagenomes</taxon>
        <taxon>organismal metagenomes</taxon>
    </lineage>
</organism>